<dbReference type="CDD" id="cd07344">
    <property type="entry name" value="M48_yhfN_like"/>
    <property type="match status" value="1"/>
</dbReference>
<evidence type="ECO:0000313" key="2">
    <source>
        <dbReference type="EMBL" id="PMP68719.1"/>
    </source>
</evidence>
<dbReference type="PANTHER" id="PTHR30399">
    <property type="entry name" value="UNCHARACTERIZED PROTEIN YGJP"/>
    <property type="match status" value="1"/>
</dbReference>
<dbReference type="InterPro" id="IPR002725">
    <property type="entry name" value="YgjP-like_metallopeptidase"/>
</dbReference>
<evidence type="ECO:0000259" key="1">
    <source>
        <dbReference type="Pfam" id="PF01863"/>
    </source>
</evidence>
<dbReference type="EMBL" id="PNIL01000008">
    <property type="protein sequence ID" value="PMP68719.1"/>
    <property type="molecule type" value="Genomic_DNA"/>
</dbReference>
<dbReference type="PANTHER" id="PTHR30399:SF1">
    <property type="entry name" value="UTP PYROPHOSPHATASE"/>
    <property type="match status" value="1"/>
</dbReference>
<dbReference type="Gene3D" id="3.30.2010.10">
    <property type="entry name" value="Metalloproteases ('zincins'), catalytic domain"/>
    <property type="match status" value="1"/>
</dbReference>
<dbReference type="AlphaFoldDB" id="A0A2J6WFT9"/>
<dbReference type="InterPro" id="IPR053136">
    <property type="entry name" value="UTP_pyrophosphatase-like"/>
</dbReference>
<feature type="domain" description="YgjP-like metallopeptidase" evidence="1">
    <location>
        <begin position="15"/>
        <end position="216"/>
    </location>
</feature>
<organism evidence="2 3">
    <name type="scientific">Caldisericum exile</name>
    <dbReference type="NCBI Taxonomy" id="693075"/>
    <lineage>
        <taxon>Bacteria</taxon>
        <taxon>Pseudomonadati</taxon>
        <taxon>Caldisericota/Cryosericota group</taxon>
        <taxon>Caldisericota</taxon>
        <taxon>Caldisericia</taxon>
        <taxon>Caldisericales</taxon>
        <taxon>Caldisericaceae</taxon>
        <taxon>Caldisericum</taxon>
    </lineage>
</organism>
<gene>
    <name evidence="2" type="ORF">C0189_00630</name>
</gene>
<dbReference type="Pfam" id="PF01863">
    <property type="entry name" value="YgjP-like"/>
    <property type="match status" value="1"/>
</dbReference>
<reference evidence="2 3" key="1">
    <citation type="submission" date="2018-01" db="EMBL/GenBank/DDBJ databases">
        <title>Metagenomic assembled genomes from two thermal pools in the Uzon Caldera, Kamchatka, Russia.</title>
        <authorList>
            <person name="Wilkins L."/>
            <person name="Ettinger C."/>
        </authorList>
    </citation>
    <scope>NUCLEOTIDE SEQUENCE [LARGE SCALE GENOMIC DNA]</scope>
    <source>
        <strain evidence="2">ZAV-07</strain>
    </source>
</reference>
<evidence type="ECO:0000313" key="3">
    <source>
        <dbReference type="Proteomes" id="UP000237040"/>
    </source>
</evidence>
<proteinExistence type="predicted"/>
<protein>
    <submittedName>
        <fullName evidence="2">M48 family peptidase</fullName>
    </submittedName>
</protein>
<name>A0A2J6WFT9_9BACT</name>
<dbReference type="RefSeq" id="WP_424587104.1">
    <property type="nucleotide sequence ID" value="NZ_JBNARP010000025.1"/>
</dbReference>
<dbReference type="Proteomes" id="UP000237040">
    <property type="component" value="Unassembled WGS sequence"/>
</dbReference>
<comment type="caution">
    <text evidence="2">The sequence shown here is derived from an EMBL/GenBank/DDBJ whole genome shotgun (WGS) entry which is preliminary data.</text>
</comment>
<sequence>MEDFKISEIIRSKRKTIALIISDNAKLIVKAPDKTSIEEIYEVVKRHRRWIKKHIEFVKGLPKDKEKQFTEGESFLLLGKAYSLFLSRDSETPLKFDNGFYLDERYREKARDLFIDFYKKTAKAIISERVDYYSKLTGIEYKGIKITSAKKRWGSCSRNNNLSFTYNLIMAPLSVIDYVVVHELCHVLEHNHSKNFWDKVKTIKPDYEDAKKWLKEKGHLLYI</sequence>
<accession>A0A2J6WFT9</accession>